<dbReference type="InterPro" id="IPR003594">
    <property type="entry name" value="HATPase_dom"/>
</dbReference>
<keyword evidence="3" id="KW-1185">Reference proteome</keyword>
<dbReference type="Gene3D" id="3.30.565.10">
    <property type="entry name" value="Histidine kinase-like ATPase, C-terminal domain"/>
    <property type="match status" value="1"/>
</dbReference>
<dbReference type="SUPFAM" id="SSF55874">
    <property type="entry name" value="ATPase domain of HSP90 chaperone/DNA topoisomerase II/histidine kinase"/>
    <property type="match status" value="1"/>
</dbReference>
<dbReference type="InterPro" id="IPR036457">
    <property type="entry name" value="PPM-type-like_dom_sf"/>
</dbReference>
<accession>A0ABM7Q320</accession>
<dbReference type="Gene3D" id="3.60.40.10">
    <property type="entry name" value="PPM-type phosphatase domain"/>
    <property type="match status" value="1"/>
</dbReference>
<gene>
    <name evidence="2" type="ORF">LYSCAS_06540</name>
</gene>
<evidence type="ECO:0000313" key="3">
    <source>
        <dbReference type="Proteomes" id="UP000681317"/>
    </source>
</evidence>
<evidence type="ECO:0000313" key="2">
    <source>
        <dbReference type="EMBL" id="BCT91630.1"/>
    </source>
</evidence>
<dbReference type="Proteomes" id="UP000681317">
    <property type="component" value="Chromosome"/>
</dbReference>
<dbReference type="PANTHER" id="PTHR35801:SF1">
    <property type="entry name" value="PHOSPHOSERINE PHOSPHATASE RSBX"/>
    <property type="match status" value="1"/>
</dbReference>
<sequence>MSAVPAVLAGGLPRTIPVDDASRVGQARRVVQQLAESLGFDEVDAGRASLVAMELATNILKHAQRGELRLQQVASPAGTGLEIVSVDKGPGFDAAACFDDGFSTRGTQGIGLGAVARQSDVMDLYADARGAVVLARLYKRGTPHQDLRYGAAAHAVHGESVSGDAWRIAFDGTQANVLMIDGLGHGLLAHDAAQQGVAGFDADPLGEPDTLMASLHQSMHGSRGGAVALARYDGDSGALRFAGIGNLSAATHNGQGSRGLASHPGIVGTQYRKMQTFDFPESRGRLLIMHSDGLLSRWSLRDYPDLLGRHPAVVATVLLRDHDRGRDDATVVALALGHSR</sequence>
<name>A0ABM7Q320_9GAMM</name>
<evidence type="ECO:0000259" key="1">
    <source>
        <dbReference type="Pfam" id="PF13581"/>
    </source>
</evidence>
<organism evidence="2 3">
    <name type="scientific">Noviluteimonas caseinilytica</name>
    <dbReference type="NCBI Taxonomy" id="2675101"/>
    <lineage>
        <taxon>Bacteria</taxon>
        <taxon>Pseudomonadati</taxon>
        <taxon>Pseudomonadota</taxon>
        <taxon>Gammaproteobacteria</taxon>
        <taxon>Lysobacterales</taxon>
        <taxon>Lysobacteraceae</taxon>
        <taxon>Noviluteimonas</taxon>
    </lineage>
</organism>
<dbReference type="InterPro" id="IPR036890">
    <property type="entry name" value="HATPase_C_sf"/>
</dbReference>
<dbReference type="InterPro" id="IPR039248">
    <property type="entry name" value="Ptase_RsbX"/>
</dbReference>
<protein>
    <submittedName>
        <fullName evidence="2">Transcriptional regulator</fullName>
    </submittedName>
</protein>
<reference evidence="2 3" key="1">
    <citation type="submission" date="2021-03" db="EMBL/GenBank/DDBJ databases">
        <title>Complete Genome Sequences of Two Lysobacter Strains Isolated from Sea Water (Lysobacter caseinilyticus) and Soil (Lysobacter helvus) in South Korea.</title>
        <authorList>
            <person name="Watanabe Y."/>
            <person name="Arakawa K."/>
        </authorList>
    </citation>
    <scope>NUCLEOTIDE SEQUENCE [LARGE SCALE GENOMIC DNA]</scope>
    <source>
        <strain evidence="2 3">KVB24</strain>
    </source>
</reference>
<feature type="domain" description="Histidine kinase/HSP90-like ATPase" evidence="1">
    <location>
        <begin position="20"/>
        <end position="135"/>
    </location>
</feature>
<dbReference type="SUPFAM" id="SSF81606">
    <property type="entry name" value="PP2C-like"/>
    <property type="match status" value="1"/>
</dbReference>
<proteinExistence type="predicted"/>
<dbReference type="Pfam" id="PF13581">
    <property type="entry name" value="HATPase_c_2"/>
    <property type="match status" value="1"/>
</dbReference>
<dbReference type="PANTHER" id="PTHR35801">
    <property type="entry name" value="PHOSPHOSERINE PHOSPHATASE RSBX"/>
    <property type="match status" value="1"/>
</dbReference>
<dbReference type="EMBL" id="AP024545">
    <property type="protein sequence ID" value="BCT91630.1"/>
    <property type="molecule type" value="Genomic_DNA"/>
</dbReference>